<dbReference type="STRING" id="97331.A0A437ACI0"/>
<proteinExistence type="predicted"/>
<gene>
    <name evidence="1" type="ORF">DFL_002994</name>
</gene>
<dbReference type="SUPFAM" id="SSF52151">
    <property type="entry name" value="FabD/lysophospholipase-like"/>
    <property type="match status" value="1"/>
</dbReference>
<reference evidence="1 2" key="1">
    <citation type="submission" date="2019-01" db="EMBL/GenBank/DDBJ databases">
        <title>Intercellular communication is required for trap formation in the nematode-trapping fungus Duddingtonia flagrans.</title>
        <authorList>
            <person name="Youssar L."/>
            <person name="Wernet V."/>
            <person name="Hensel N."/>
            <person name="Hildebrandt H.-G."/>
            <person name="Fischer R."/>
        </authorList>
    </citation>
    <scope>NUCLEOTIDE SEQUENCE [LARGE SCALE GENOMIC DNA]</scope>
    <source>
        <strain evidence="1 2">CBS H-5679</strain>
    </source>
</reference>
<dbReference type="OrthoDB" id="1658288at2759"/>
<protein>
    <recommendedName>
        <fullName evidence="3">PNPLA domain-containing protein</fullName>
    </recommendedName>
</protein>
<dbReference type="InterPro" id="IPR016035">
    <property type="entry name" value="Acyl_Trfase/lysoPLipase"/>
</dbReference>
<dbReference type="VEuPathDB" id="FungiDB:DFL_002994"/>
<comment type="caution">
    <text evidence="1">The sequence shown here is derived from an EMBL/GenBank/DDBJ whole genome shotgun (WGS) entry which is preliminary data.</text>
</comment>
<evidence type="ECO:0000313" key="1">
    <source>
        <dbReference type="EMBL" id="RVD88821.1"/>
    </source>
</evidence>
<sequence length="155" mass="17369">MKKLSQSYILAEEQSPVELEETLLWDRAEDGCKVFRGYQNLGSFEACRATSAAATFFDRFQRTSQGVRQTFVDGAFAYNNPVSRVRQEVIDLRGDRDVLLISIEIGDKPDSSMGSLKGLLIGIVDIVLATETADRQFKALEEGSSRIINTRLDQR</sequence>
<dbReference type="Proteomes" id="UP000283090">
    <property type="component" value="Unassembled WGS sequence"/>
</dbReference>
<evidence type="ECO:0000313" key="2">
    <source>
        <dbReference type="Proteomes" id="UP000283090"/>
    </source>
</evidence>
<keyword evidence="2" id="KW-1185">Reference proteome</keyword>
<name>A0A437ACI0_ARTFL</name>
<accession>A0A437ACI0</accession>
<dbReference type="Gene3D" id="3.40.1090.10">
    <property type="entry name" value="Cytosolic phospholipase A2 catalytic domain"/>
    <property type="match status" value="1"/>
</dbReference>
<dbReference type="RefSeq" id="XP_067494365.1">
    <property type="nucleotide sequence ID" value="XM_067631860.1"/>
</dbReference>
<evidence type="ECO:0008006" key="3">
    <source>
        <dbReference type="Google" id="ProtNLM"/>
    </source>
</evidence>
<dbReference type="EMBL" id="SAEB01000003">
    <property type="protein sequence ID" value="RVD88821.1"/>
    <property type="molecule type" value="Genomic_DNA"/>
</dbReference>
<organism evidence="1 2">
    <name type="scientific">Arthrobotrys flagrans</name>
    <name type="common">Nematode-trapping fungus</name>
    <name type="synonym">Trichothecium flagrans</name>
    <dbReference type="NCBI Taxonomy" id="97331"/>
    <lineage>
        <taxon>Eukaryota</taxon>
        <taxon>Fungi</taxon>
        <taxon>Dikarya</taxon>
        <taxon>Ascomycota</taxon>
        <taxon>Pezizomycotina</taxon>
        <taxon>Orbiliomycetes</taxon>
        <taxon>Orbiliales</taxon>
        <taxon>Orbiliaceae</taxon>
        <taxon>Arthrobotrys</taxon>
    </lineage>
</organism>
<dbReference type="GeneID" id="93585305"/>
<dbReference type="AlphaFoldDB" id="A0A437ACI0"/>